<accession>A0ACB9BCA8</accession>
<comment type="caution">
    <text evidence="1">The sequence shown here is derived from an EMBL/GenBank/DDBJ whole genome shotgun (WGS) entry which is preliminary data.</text>
</comment>
<name>A0ACB9BCA8_ARCLA</name>
<protein>
    <submittedName>
        <fullName evidence="1">Uncharacterized protein</fullName>
    </submittedName>
</protein>
<proteinExistence type="predicted"/>
<organism evidence="1 2">
    <name type="scientific">Arctium lappa</name>
    <name type="common">Greater burdock</name>
    <name type="synonym">Lappa major</name>
    <dbReference type="NCBI Taxonomy" id="4217"/>
    <lineage>
        <taxon>Eukaryota</taxon>
        <taxon>Viridiplantae</taxon>
        <taxon>Streptophyta</taxon>
        <taxon>Embryophyta</taxon>
        <taxon>Tracheophyta</taxon>
        <taxon>Spermatophyta</taxon>
        <taxon>Magnoliopsida</taxon>
        <taxon>eudicotyledons</taxon>
        <taxon>Gunneridae</taxon>
        <taxon>Pentapetalae</taxon>
        <taxon>asterids</taxon>
        <taxon>campanulids</taxon>
        <taxon>Asterales</taxon>
        <taxon>Asteraceae</taxon>
        <taxon>Carduoideae</taxon>
        <taxon>Cardueae</taxon>
        <taxon>Arctiinae</taxon>
        <taxon>Arctium</taxon>
    </lineage>
</organism>
<dbReference type="Proteomes" id="UP001055879">
    <property type="component" value="Linkage Group LG06"/>
</dbReference>
<reference evidence="1 2" key="2">
    <citation type="journal article" date="2022" name="Mol. Ecol. Resour.">
        <title>The genomes of chicory, endive, great burdock and yacon provide insights into Asteraceae paleo-polyploidization history and plant inulin production.</title>
        <authorList>
            <person name="Fan W."/>
            <person name="Wang S."/>
            <person name="Wang H."/>
            <person name="Wang A."/>
            <person name="Jiang F."/>
            <person name="Liu H."/>
            <person name="Zhao H."/>
            <person name="Xu D."/>
            <person name="Zhang Y."/>
        </authorList>
    </citation>
    <scope>NUCLEOTIDE SEQUENCE [LARGE SCALE GENOMIC DNA]</scope>
    <source>
        <strain evidence="2">cv. Niubang</strain>
    </source>
</reference>
<keyword evidence="2" id="KW-1185">Reference proteome</keyword>
<reference evidence="2" key="1">
    <citation type="journal article" date="2022" name="Mol. Ecol. Resour.">
        <title>The genomes of chicory, endive, great burdock and yacon provide insights into Asteraceae palaeo-polyploidization history and plant inulin production.</title>
        <authorList>
            <person name="Fan W."/>
            <person name="Wang S."/>
            <person name="Wang H."/>
            <person name="Wang A."/>
            <person name="Jiang F."/>
            <person name="Liu H."/>
            <person name="Zhao H."/>
            <person name="Xu D."/>
            <person name="Zhang Y."/>
        </authorList>
    </citation>
    <scope>NUCLEOTIDE SEQUENCE [LARGE SCALE GENOMIC DNA]</scope>
    <source>
        <strain evidence="2">cv. Niubang</strain>
    </source>
</reference>
<evidence type="ECO:0000313" key="2">
    <source>
        <dbReference type="Proteomes" id="UP001055879"/>
    </source>
</evidence>
<sequence>MEQKHICSSPICDRLTSLSANYPWLVAQTFEQEEADVTSDQVFFTVNDPMSHYRCHIPELLGRHIRGCFHGWLILTNHPHGDKWSLWNPVASKFIRLPRLIVKDGDSDDIRNCCLSSPPGDPGSVILMTRNTKPNFLICRLDRKRKRLRWTEMSYFKQLRCITGVEYASLFRLTCCNGKVYALTDASLYVIYLQIVVNDKEVVITLSPFVNLPDSFSTAGSRKKKFLKGSSQELFTIIIGLTKLNKKNPVDVCLYKLDMSSMVWAKMNELKGMVFFVDMTDCNMSVTCSPAIASELGGYIHIINEKRKVIHSYDIKDKSISMSYMHCLDLPPRSRSGDLQSHISVWTMPEFRLQGVHGEAKCKYDSKQVDSKEDEMVVRSCKNDEIEFNNKTNDRQLLNIPFHILELIMKFCIGVEYLNFRATCKRCHLAAPVIQWSDKRAQRRLQTYSLNSPWLMKFEKDRGIITFTDPMFDDKYFIKTSQELCFDTRILCSRFGWLLLFVGIQRVVFFNPFTSDMRELPNVPHLDCFCFSAPPTSPDCMVVGFLTFNQETTIYLHFVARESSWRIFQLDHGGGDSFLLSFPIFCGRDVYVLSNEGRLHVFKDYKLSFETVVAEAPKSCCIALTEYFLVTCDQHLLLVIVGDFGESIEVFKLNDSTKEWEKMDGLGRHMIYICGTTPCVCMDAIIPEMENKIYFPLYHSKNKKMVFYSLETCKYHTFNGKDVDKILRGVIETKRSVYAQAWIEPSWVY</sequence>
<gene>
    <name evidence="1" type="ORF">L6452_20939</name>
</gene>
<evidence type="ECO:0000313" key="1">
    <source>
        <dbReference type="EMBL" id="KAI3720032.1"/>
    </source>
</evidence>
<dbReference type="EMBL" id="CM042052">
    <property type="protein sequence ID" value="KAI3720032.1"/>
    <property type="molecule type" value="Genomic_DNA"/>
</dbReference>